<dbReference type="EMBL" id="CP002352">
    <property type="protein sequence ID" value="ADV43922.1"/>
    <property type="molecule type" value="Genomic_DNA"/>
</dbReference>
<evidence type="ECO:0000313" key="3">
    <source>
        <dbReference type="EMBL" id="ADV43922.1"/>
    </source>
</evidence>
<dbReference type="InterPro" id="IPR005793">
    <property type="entry name" value="Formyl_trans_C"/>
</dbReference>
<dbReference type="InterPro" id="IPR011034">
    <property type="entry name" value="Formyl_transferase-like_C_sf"/>
</dbReference>
<dbReference type="GO" id="GO:0005829">
    <property type="term" value="C:cytosol"/>
    <property type="evidence" value="ECO:0007669"/>
    <property type="project" value="TreeGrafter"/>
</dbReference>
<dbReference type="OrthoDB" id="9802815at2"/>
<dbReference type="PANTHER" id="PTHR11138:SF5">
    <property type="entry name" value="METHIONYL-TRNA FORMYLTRANSFERASE, MITOCHONDRIAL"/>
    <property type="match status" value="1"/>
</dbReference>
<dbReference type="InterPro" id="IPR002376">
    <property type="entry name" value="Formyl_transf_N"/>
</dbReference>
<dbReference type="Pfam" id="PF02911">
    <property type="entry name" value="Formyl_trans_C"/>
    <property type="match status" value="1"/>
</dbReference>
<dbReference type="InterPro" id="IPR036477">
    <property type="entry name" value="Formyl_transf_N_sf"/>
</dbReference>
<reference key="1">
    <citation type="submission" date="2010-11" db="EMBL/GenBank/DDBJ databases">
        <title>The complete genome of Bacteroides helcogenes P 36-108.</title>
        <authorList>
            <consortium name="US DOE Joint Genome Institute (JGI-PGF)"/>
            <person name="Lucas S."/>
            <person name="Copeland A."/>
            <person name="Lapidus A."/>
            <person name="Bruce D."/>
            <person name="Goodwin L."/>
            <person name="Pitluck S."/>
            <person name="Kyrpides N."/>
            <person name="Mavromatis K."/>
            <person name="Ivanova N."/>
            <person name="Zeytun A."/>
            <person name="Brettin T."/>
            <person name="Detter J.C."/>
            <person name="Tapia R."/>
            <person name="Han C."/>
            <person name="Land M."/>
            <person name="Hauser L."/>
            <person name="Markowitz V."/>
            <person name="Cheng J.-F."/>
            <person name="Hugenholtz P."/>
            <person name="Woyke T."/>
            <person name="Wu D."/>
            <person name="Gronow S."/>
            <person name="Wellnitz S."/>
            <person name="Brambilla E."/>
            <person name="Klenk H.-P."/>
            <person name="Eisen J.A."/>
        </authorList>
    </citation>
    <scope>NUCLEOTIDE SEQUENCE</scope>
    <source>
        <strain>P 36-108</strain>
    </source>
</reference>
<evidence type="ECO:0000259" key="2">
    <source>
        <dbReference type="Pfam" id="PF02911"/>
    </source>
</evidence>
<feature type="domain" description="Formyl transferase N-terminal" evidence="1">
    <location>
        <begin position="79"/>
        <end position="175"/>
    </location>
</feature>
<dbReference type="Gene3D" id="3.40.50.12230">
    <property type="match status" value="1"/>
</dbReference>
<keyword evidence="4" id="KW-1185">Reference proteome</keyword>
<dbReference type="SUPFAM" id="SSF50486">
    <property type="entry name" value="FMT C-terminal domain-like"/>
    <property type="match status" value="1"/>
</dbReference>
<dbReference type="SUPFAM" id="SSF53328">
    <property type="entry name" value="Formyltransferase"/>
    <property type="match status" value="1"/>
</dbReference>
<dbReference type="AlphaFoldDB" id="E6SQ63"/>
<dbReference type="PANTHER" id="PTHR11138">
    <property type="entry name" value="METHIONYL-TRNA FORMYLTRANSFERASE"/>
    <property type="match status" value="1"/>
</dbReference>
<sequence length="305" mass="34776">MLDNNEIKSNRNYKYTYCFCVSGHLGYLVLRYLNSQNLPISLVLTDSNSVEIIEYCLDNEIVCFKGNPRNGKALAYIDCNKLSFDILLSVNYLFIIESDLINKAKLHSINIHGSLLPKYRGRCPNVWAIINGESIEGITAHHITELCDEGDIIKQISLPISDEATGYDLLVRAYDYYPKWTYELVIDIESGNFKSFSQDQTKATFFGKRTPADGQINWNWQKERIRNWVRAQAQPYYPGAFSSINGEKIIINKISYSDLGYSWDMPNGLVVNIQSTRPLVKTPNGVVALEDYIFENPIVEGNILK</sequence>
<evidence type="ECO:0000313" key="4">
    <source>
        <dbReference type="Proteomes" id="UP000008630"/>
    </source>
</evidence>
<dbReference type="STRING" id="693979.Bache_1944"/>
<evidence type="ECO:0000259" key="1">
    <source>
        <dbReference type="Pfam" id="PF00551"/>
    </source>
</evidence>
<dbReference type="GO" id="GO:0004479">
    <property type="term" value="F:methionyl-tRNA formyltransferase activity"/>
    <property type="evidence" value="ECO:0007669"/>
    <property type="project" value="TreeGrafter"/>
</dbReference>
<proteinExistence type="predicted"/>
<dbReference type="eggNOG" id="COG0223">
    <property type="taxonomic scope" value="Bacteria"/>
</dbReference>
<reference evidence="3 4" key="2">
    <citation type="journal article" date="2011" name="Stand. Genomic Sci.">
        <title>Complete genome sequence of Bacteroides helcogenes type strain (P 36-108).</title>
        <authorList>
            <person name="Pati A."/>
            <person name="Gronow S."/>
            <person name="Zeytun A."/>
            <person name="Lapidus A."/>
            <person name="Nolan M."/>
            <person name="Hammon N."/>
            <person name="Deshpande S."/>
            <person name="Cheng J.F."/>
            <person name="Tapia R."/>
            <person name="Han C."/>
            <person name="Goodwin L."/>
            <person name="Pitluck S."/>
            <person name="Liolios K."/>
            <person name="Pagani I."/>
            <person name="Ivanova N."/>
            <person name="Mavromatis K."/>
            <person name="Chen A."/>
            <person name="Palaniappan K."/>
            <person name="Land M."/>
            <person name="Hauser L."/>
            <person name="Chang Y.J."/>
            <person name="Jeffries C.D."/>
            <person name="Detter J.C."/>
            <person name="Brambilla E."/>
            <person name="Rohde M."/>
            <person name="Goker M."/>
            <person name="Woyke T."/>
            <person name="Bristow J."/>
            <person name="Eisen J.A."/>
            <person name="Markowitz V."/>
            <person name="Hugenholtz P."/>
            <person name="Kyrpides N.C."/>
            <person name="Klenk H.P."/>
            <person name="Lucas S."/>
        </authorList>
    </citation>
    <scope>NUCLEOTIDE SEQUENCE [LARGE SCALE GENOMIC DNA]</scope>
    <source>
        <strain evidence="4">ATCC 35417 / DSM 20613 / JCM 6297 / CCUG 15421 / P 36-108</strain>
    </source>
</reference>
<dbReference type="Proteomes" id="UP000008630">
    <property type="component" value="Chromosome"/>
</dbReference>
<dbReference type="KEGG" id="bhl:Bache_1944"/>
<dbReference type="CDD" id="cd08369">
    <property type="entry name" value="FMT_core"/>
    <property type="match status" value="1"/>
</dbReference>
<dbReference type="HOGENOM" id="CLU_033347_2_2_10"/>
<organism evidence="3 4">
    <name type="scientific">Bacteroides helcogenes (strain ATCC 35417 / DSM 20613 / JCM 6297 / CCUG 15421 / P 36-108)</name>
    <dbReference type="NCBI Taxonomy" id="693979"/>
    <lineage>
        <taxon>Bacteria</taxon>
        <taxon>Pseudomonadati</taxon>
        <taxon>Bacteroidota</taxon>
        <taxon>Bacteroidia</taxon>
        <taxon>Bacteroidales</taxon>
        <taxon>Bacteroidaceae</taxon>
        <taxon>Bacteroides</taxon>
    </lineage>
</organism>
<name>E6SQ63_BACT6</name>
<gene>
    <name evidence="3" type="ordered locus">Bache_1944</name>
</gene>
<protein>
    <submittedName>
        <fullName evidence="3">Formyl transferase domain protein</fullName>
    </submittedName>
</protein>
<feature type="domain" description="Formyl transferase C-terminal" evidence="2">
    <location>
        <begin position="210"/>
        <end position="292"/>
    </location>
</feature>
<keyword evidence="3" id="KW-0808">Transferase</keyword>
<dbReference type="Pfam" id="PF00551">
    <property type="entry name" value="Formyl_trans_N"/>
    <property type="match status" value="1"/>
</dbReference>
<accession>E6SQ63</accession>